<sequence>MNNIDGEPTIKYDVLSMGAMIDFSRERIKEFGYSDISTSTSEYQEFDFSGLFSVSKYVLRLGSFKLTINQIEQFNIPPWSSATGTDYYFADNYKKVRVKKQVIESGILRGITLQSG</sequence>
<dbReference type="AlphaFoldDB" id="A0A382X0Q2"/>
<protein>
    <submittedName>
        <fullName evidence="1">Uncharacterized protein</fullName>
    </submittedName>
</protein>
<proteinExistence type="predicted"/>
<gene>
    <name evidence="1" type="ORF">METZ01_LOCUS417298</name>
</gene>
<reference evidence="1" key="1">
    <citation type="submission" date="2018-05" db="EMBL/GenBank/DDBJ databases">
        <authorList>
            <person name="Lanie J.A."/>
            <person name="Ng W.-L."/>
            <person name="Kazmierczak K.M."/>
            <person name="Andrzejewski T.M."/>
            <person name="Davidsen T.M."/>
            <person name="Wayne K.J."/>
            <person name="Tettelin H."/>
            <person name="Glass J.I."/>
            <person name="Rusch D."/>
            <person name="Podicherti R."/>
            <person name="Tsui H.-C.T."/>
            <person name="Winkler M.E."/>
        </authorList>
    </citation>
    <scope>NUCLEOTIDE SEQUENCE</scope>
</reference>
<organism evidence="1">
    <name type="scientific">marine metagenome</name>
    <dbReference type="NCBI Taxonomy" id="408172"/>
    <lineage>
        <taxon>unclassified sequences</taxon>
        <taxon>metagenomes</taxon>
        <taxon>ecological metagenomes</taxon>
    </lineage>
</organism>
<dbReference type="EMBL" id="UINC01163894">
    <property type="protein sequence ID" value="SVD64444.1"/>
    <property type="molecule type" value="Genomic_DNA"/>
</dbReference>
<feature type="non-terminal residue" evidence="1">
    <location>
        <position position="116"/>
    </location>
</feature>
<name>A0A382X0Q2_9ZZZZ</name>
<accession>A0A382X0Q2</accession>
<evidence type="ECO:0000313" key="1">
    <source>
        <dbReference type="EMBL" id="SVD64444.1"/>
    </source>
</evidence>